<evidence type="ECO:0000313" key="1">
    <source>
        <dbReference type="EMBL" id="MBX16417.1"/>
    </source>
</evidence>
<proteinExistence type="predicted"/>
<organism evidence="1">
    <name type="scientific">Rhizophora mucronata</name>
    <name type="common">Asiatic mangrove</name>
    <dbReference type="NCBI Taxonomy" id="61149"/>
    <lineage>
        <taxon>Eukaryota</taxon>
        <taxon>Viridiplantae</taxon>
        <taxon>Streptophyta</taxon>
        <taxon>Embryophyta</taxon>
        <taxon>Tracheophyta</taxon>
        <taxon>Spermatophyta</taxon>
        <taxon>Magnoliopsida</taxon>
        <taxon>eudicotyledons</taxon>
        <taxon>Gunneridae</taxon>
        <taxon>Pentapetalae</taxon>
        <taxon>rosids</taxon>
        <taxon>fabids</taxon>
        <taxon>Malpighiales</taxon>
        <taxon>Rhizophoraceae</taxon>
        <taxon>Rhizophora</taxon>
    </lineage>
</organism>
<dbReference type="EMBL" id="GGEC01035933">
    <property type="protein sequence ID" value="MBX16417.1"/>
    <property type="molecule type" value="Transcribed_RNA"/>
</dbReference>
<reference evidence="1" key="1">
    <citation type="submission" date="2018-02" db="EMBL/GenBank/DDBJ databases">
        <title>Rhizophora mucronata_Transcriptome.</title>
        <authorList>
            <person name="Meera S.P."/>
            <person name="Sreeshan A."/>
            <person name="Augustine A."/>
        </authorList>
    </citation>
    <scope>NUCLEOTIDE SEQUENCE</scope>
    <source>
        <tissue evidence="1">Leaf</tissue>
    </source>
</reference>
<name>A0A2P2LEN4_RHIMU</name>
<protein>
    <submittedName>
        <fullName evidence="1">Short-chain dehydrogenase</fullName>
    </submittedName>
</protein>
<sequence length="42" mass="4528">MDTAQNKNTGCLQTDATCCPCYNGSEASPINSRSNLLCCRRS</sequence>
<accession>A0A2P2LEN4</accession>
<dbReference type="AlphaFoldDB" id="A0A2P2LEN4"/>